<dbReference type="EMBL" id="JACHIN010000005">
    <property type="protein sequence ID" value="MBB5078887.1"/>
    <property type="molecule type" value="Genomic_DNA"/>
</dbReference>
<organism evidence="3 4">
    <name type="scientific">Nonomuraea endophytica</name>
    <dbReference type="NCBI Taxonomy" id="714136"/>
    <lineage>
        <taxon>Bacteria</taxon>
        <taxon>Bacillati</taxon>
        <taxon>Actinomycetota</taxon>
        <taxon>Actinomycetes</taxon>
        <taxon>Streptosporangiales</taxon>
        <taxon>Streptosporangiaceae</taxon>
        <taxon>Nonomuraea</taxon>
    </lineage>
</organism>
<gene>
    <name evidence="3" type="ORF">HNR40_004373</name>
</gene>
<feature type="transmembrane region" description="Helical" evidence="2">
    <location>
        <begin position="35"/>
        <end position="53"/>
    </location>
</feature>
<keyword evidence="2" id="KW-1133">Transmembrane helix</keyword>
<feature type="transmembrane region" description="Helical" evidence="2">
    <location>
        <begin position="98"/>
        <end position="119"/>
    </location>
</feature>
<evidence type="ECO:0000256" key="1">
    <source>
        <dbReference type="SAM" id="MobiDB-lite"/>
    </source>
</evidence>
<dbReference type="Proteomes" id="UP000568380">
    <property type="component" value="Unassembled WGS sequence"/>
</dbReference>
<comment type="caution">
    <text evidence="3">The sequence shown here is derived from an EMBL/GenBank/DDBJ whole genome shotgun (WGS) entry which is preliminary data.</text>
</comment>
<protein>
    <submittedName>
        <fullName evidence="3">Membrane-associated HD superfamily phosphohydrolase</fullName>
    </submittedName>
</protein>
<feature type="region of interest" description="Disordered" evidence="1">
    <location>
        <begin position="148"/>
        <end position="174"/>
    </location>
</feature>
<evidence type="ECO:0000313" key="3">
    <source>
        <dbReference type="EMBL" id="MBB5078887.1"/>
    </source>
</evidence>
<keyword evidence="2" id="KW-0812">Transmembrane</keyword>
<keyword evidence="3" id="KW-0378">Hydrolase</keyword>
<sequence length="181" mass="18474">MPASLPFRLVRAVAFAAVCAGLGMGAHVVAGATVALPGAVAAIALSLLAALPLTGRERSAGGILALLVVLQAVLHVMFSMLHGAAPVAVQGGHAHSGLVPGLGMLVMHGWAIVLTALWLSRGEAALWGLFRRVLVRLGLLPAVPVTRDPAPPVRHAEPPTPRSALLEHTLSGRGPPLFLPA</sequence>
<reference evidence="3 4" key="1">
    <citation type="submission" date="2020-08" db="EMBL/GenBank/DDBJ databases">
        <title>Genomic Encyclopedia of Type Strains, Phase IV (KMG-IV): sequencing the most valuable type-strain genomes for metagenomic binning, comparative biology and taxonomic classification.</title>
        <authorList>
            <person name="Goeker M."/>
        </authorList>
    </citation>
    <scope>NUCLEOTIDE SEQUENCE [LARGE SCALE GENOMIC DNA]</scope>
    <source>
        <strain evidence="3 4">DSM 45385</strain>
    </source>
</reference>
<name>A0A7W8A3J0_9ACTN</name>
<dbReference type="AlphaFoldDB" id="A0A7W8A3J0"/>
<dbReference type="GO" id="GO:0016787">
    <property type="term" value="F:hydrolase activity"/>
    <property type="evidence" value="ECO:0007669"/>
    <property type="project" value="UniProtKB-KW"/>
</dbReference>
<keyword evidence="4" id="KW-1185">Reference proteome</keyword>
<dbReference type="RefSeq" id="WP_184963974.1">
    <property type="nucleotide sequence ID" value="NZ_JACHIN010000005.1"/>
</dbReference>
<evidence type="ECO:0000256" key="2">
    <source>
        <dbReference type="SAM" id="Phobius"/>
    </source>
</evidence>
<accession>A0A7W8A3J0</accession>
<keyword evidence="2" id="KW-0472">Membrane</keyword>
<feature type="transmembrane region" description="Helical" evidence="2">
    <location>
        <begin position="60"/>
        <end position="78"/>
    </location>
</feature>
<evidence type="ECO:0000313" key="4">
    <source>
        <dbReference type="Proteomes" id="UP000568380"/>
    </source>
</evidence>
<proteinExistence type="predicted"/>